<name>A0ABQ6BQ37_9NEIS</name>
<sequence length="111" mass="12184">MNPPSSDPLRLDRAGDVTPNAPPAIQLWAAVLAQAIDDLALHLSNDHAVPPREQRAGRDALALLFSRRRQAQLAGLCDVLDLQLEAVRHALARQWGTSVTQLQQRAEQLPE</sequence>
<evidence type="ECO:0000313" key="1">
    <source>
        <dbReference type="EMBL" id="GLS03764.1"/>
    </source>
</evidence>
<proteinExistence type="predicted"/>
<keyword evidence="2" id="KW-1185">Reference proteome</keyword>
<dbReference type="EMBL" id="BSOZ01000008">
    <property type="protein sequence ID" value="GLS03764.1"/>
    <property type="molecule type" value="Genomic_DNA"/>
</dbReference>
<evidence type="ECO:0000313" key="2">
    <source>
        <dbReference type="Proteomes" id="UP001156836"/>
    </source>
</evidence>
<gene>
    <name evidence="1" type="ORF">GCM10007860_09090</name>
</gene>
<comment type="caution">
    <text evidence="1">The sequence shown here is derived from an EMBL/GenBank/DDBJ whole genome shotgun (WGS) entry which is preliminary data.</text>
</comment>
<reference evidence="2" key="1">
    <citation type="journal article" date="2019" name="Int. J. Syst. Evol. Microbiol.">
        <title>The Global Catalogue of Microorganisms (GCM) 10K type strain sequencing project: providing services to taxonomists for standard genome sequencing and annotation.</title>
        <authorList>
            <consortium name="The Broad Institute Genomics Platform"/>
            <consortium name="The Broad Institute Genome Sequencing Center for Infectious Disease"/>
            <person name="Wu L."/>
            <person name="Ma J."/>
        </authorList>
    </citation>
    <scope>NUCLEOTIDE SEQUENCE [LARGE SCALE GENOMIC DNA]</scope>
    <source>
        <strain evidence="2">NBRC 104970</strain>
    </source>
</reference>
<dbReference type="Proteomes" id="UP001156836">
    <property type="component" value="Unassembled WGS sequence"/>
</dbReference>
<protein>
    <submittedName>
        <fullName evidence="1">Uncharacterized protein</fullName>
    </submittedName>
</protein>
<organism evidence="1 2">
    <name type="scientific">Chitiniphilus shinanonensis</name>
    <dbReference type="NCBI Taxonomy" id="553088"/>
    <lineage>
        <taxon>Bacteria</taxon>
        <taxon>Pseudomonadati</taxon>
        <taxon>Pseudomonadota</taxon>
        <taxon>Betaproteobacteria</taxon>
        <taxon>Neisseriales</taxon>
        <taxon>Chitinibacteraceae</taxon>
        <taxon>Chitiniphilus</taxon>
    </lineage>
</organism>
<accession>A0ABQ6BQ37</accession>